<keyword evidence="2" id="KW-0547">Nucleotide-binding</keyword>
<sequence length="381" mass="40502">MVDEGRRRETGNPAARERGAGLRAAVLAALRAAGGRRVSGGELARRLGVSRTAVWKAVETLRREGFPIEGVPRGGYVLFERPSAAGPAGGGAGEWDFAGASEAGRVAGRRASETASFSEAKLASLLRTRSLGRVRRVFAEVSSTQDEAKRWAREGAPHGALVLADAQTRGRGRHGRRWVTVPGRTLSFTLVLRHPLSLAETLPVGLVAAVAMAEAVVSFGGAPTLKWPNDLVLDGRKAGGLLVMVEGEADRVSWILLGIGVNVGDISQEIPEDLRPIAHSVAAHLIARGKTPPGREEFLAVLLERLEVRLEEYVRRGFAPARQAFLRFAHPFRGAVRVKTARGEVAGRMVGIGPQGELLLLPEGSGGPPLVLTAAEILEEV</sequence>
<dbReference type="InterPro" id="IPR036388">
    <property type="entry name" value="WH-like_DNA-bd_sf"/>
</dbReference>
<dbReference type="GO" id="GO:0004077">
    <property type="term" value="F:biotin--[biotin carboxyl-carrier protein] ligase activity"/>
    <property type="evidence" value="ECO:0007669"/>
    <property type="project" value="UniProtKB-UniRule"/>
</dbReference>
<evidence type="ECO:0000256" key="1">
    <source>
        <dbReference type="ARBA" id="ARBA00022598"/>
    </source>
</evidence>
<dbReference type="InterPro" id="IPR004143">
    <property type="entry name" value="BPL_LPL_catalytic"/>
</dbReference>
<feature type="binding site" evidence="2">
    <location>
        <position position="167"/>
    </location>
    <ligand>
        <name>biotin</name>
        <dbReference type="ChEBI" id="CHEBI:57586"/>
    </ligand>
</feature>
<dbReference type="HAMAP" id="MF_00978">
    <property type="entry name" value="Bifunct_BirA"/>
    <property type="match status" value="1"/>
</dbReference>
<dbReference type="AlphaFoldDB" id="A0A2T5G729"/>
<comment type="catalytic activity">
    <reaction evidence="2">
        <text>biotin + L-lysyl-[protein] + ATP = N(6)-biotinyl-L-lysyl-[protein] + AMP + diphosphate + H(+)</text>
        <dbReference type="Rhea" id="RHEA:11756"/>
        <dbReference type="Rhea" id="RHEA-COMP:9752"/>
        <dbReference type="Rhea" id="RHEA-COMP:10505"/>
        <dbReference type="ChEBI" id="CHEBI:15378"/>
        <dbReference type="ChEBI" id="CHEBI:29969"/>
        <dbReference type="ChEBI" id="CHEBI:30616"/>
        <dbReference type="ChEBI" id="CHEBI:33019"/>
        <dbReference type="ChEBI" id="CHEBI:57586"/>
        <dbReference type="ChEBI" id="CHEBI:83144"/>
        <dbReference type="ChEBI" id="CHEBI:456215"/>
        <dbReference type="EC" id="6.3.4.15"/>
    </reaction>
</comment>
<comment type="caution">
    <text evidence="4">The sequence shown here is derived from an EMBL/GenBank/DDBJ whole genome shotgun (WGS) entry which is preliminary data.</text>
</comment>
<dbReference type="SUPFAM" id="SSF46785">
    <property type="entry name" value="Winged helix' DNA-binding domain"/>
    <property type="match status" value="1"/>
</dbReference>
<dbReference type="GO" id="GO:0016740">
    <property type="term" value="F:transferase activity"/>
    <property type="evidence" value="ECO:0007669"/>
    <property type="project" value="UniProtKB-ARBA"/>
</dbReference>
<evidence type="ECO:0000259" key="3">
    <source>
        <dbReference type="PROSITE" id="PS51733"/>
    </source>
</evidence>
<protein>
    <recommendedName>
        <fullName evidence="2">Bifunctional ligase/repressor BirA</fullName>
    </recommendedName>
    <alternativeName>
        <fullName evidence="2">Biotin--[acetyl-CoA-carboxylase] ligase</fullName>
        <ecNumber evidence="2">6.3.4.15</ecNumber>
    </alternativeName>
    <alternativeName>
        <fullName evidence="2">Biotin--protein ligase</fullName>
    </alternativeName>
    <alternativeName>
        <fullName evidence="2">Biotin-[acetyl-CoA carboxylase] synthetase</fullName>
    </alternativeName>
</protein>
<comment type="function">
    <text evidence="2">Acts both as a biotin--[acetyl-CoA-carboxylase] ligase and a repressor.</text>
</comment>
<feature type="binding site" evidence="2">
    <location>
        <position position="237"/>
    </location>
    <ligand>
        <name>biotin</name>
        <dbReference type="ChEBI" id="CHEBI:57586"/>
    </ligand>
</feature>
<dbReference type="Pfam" id="PF08279">
    <property type="entry name" value="HTH_11"/>
    <property type="match status" value="1"/>
</dbReference>
<proteinExistence type="inferred from homology"/>
<keyword evidence="2" id="KW-0092">Biotin</keyword>
<evidence type="ECO:0000313" key="5">
    <source>
        <dbReference type="Proteomes" id="UP000244016"/>
    </source>
</evidence>
<dbReference type="PANTHER" id="PTHR12835">
    <property type="entry name" value="BIOTIN PROTEIN LIGASE"/>
    <property type="match status" value="1"/>
</dbReference>
<comment type="caution">
    <text evidence="2">Lacks conserved residue(s) required for the propagation of feature annotation.</text>
</comment>
<dbReference type="GO" id="GO:0005737">
    <property type="term" value="C:cytoplasm"/>
    <property type="evidence" value="ECO:0007669"/>
    <property type="project" value="TreeGrafter"/>
</dbReference>
<name>A0A2T5G729_9BACL</name>
<comment type="similarity">
    <text evidence="2">Belongs to the biotin--protein ligase family.</text>
</comment>
<dbReference type="InterPro" id="IPR045864">
    <property type="entry name" value="aa-tRNA-synth_II/BPL/LPL"/>
</dbReference>
<dbReference type="GO" id="GO:0005524">
    <property type="term" value="F:ATP binding"/>
    <property type="evidence" value="ECO:0007669"/>
    <property type="project" value="UniProtKB-UniRule"/>
</dbReference>
<dbReference type="NCBIfam" id="TIGR00121">
    <property type="entry name" value="birA_ligase"/>
    <property type="match status" value="1"/>
</dbReference>
<organism evidence="4 5">
    <name type="scientific">Brockia lithotrophica</name>
    <dbReference type="NCBI Taxonomy" id="933949"/>
    <lineage>
        <taxon>Bacteria</taxon>
        <taxon>Bacillati</taxon>
        <taxon>Bacillota</taxon>
        <taxon>Bacilli</taxon>
        <taxon>Bacillales</taxon>
        <taxon>Bacillales Family X. Incertae Sedis</taxon>
        <taxon>Brockia</taxon>
    </lineage>
</organism>
<dbReference type="GO" id="GO:0009249">
    <property type="term" value="P:protein lipoylation"/>
    <property type="evidence" value="ECO:0007669"/>
    <property type="project" value="UniProtKB-ARBA"/>
</dbReference>
<feature type="binding site" evidence="2">
    <location>
        <begin position="171"/>
        <end position="173"/>
    </location>
    <ligand>
        <name>biotin</name>
        <dbReference type="ChEBI" id="CHEBI:57586"/>
    </ligand>
</feature>
<dbReference type="EMBL" id="PEBW01000003">
    <property type="protein sequence ID" value="PTQ51987.1"/>
    <property type="molecule type" value="Genomic_DNA"/>
</dbReference>
<dbReference type="EC" id="6.3.4.15" evidence="2"/>
<keyword evidence="2" id="KW-0238">DNA-binding</keyword>
<dbReference type="CDD" id="cd16442">
    <property type="entry name" value="BPL"/>
    <property type="match status" value="1"/>
</dbReference>
<reference evidence="4 5" key="1">
    <citation type="submission" date="2017-08" db="EMBL/GenBank/DDBJ databases">
        <title>Burning lignite coal seam in the remote Altai Mountains harbors a hydrogen-driven thermophilic microbial community.</title>
        <authorList>
            <person name="Kadnikov V.V."/>
            <person name="Mardanov A.V."/>
            <person name="Ivasenko D."/>
            <person name="Beletsky A.V."/>
            <person name="Karnachuk O.V."/>
            <person name="Ravin N.V."/>
        </authorList>
    </citation>
    <scope>NUCLEOTIDE SEQUENCE [LARGE SCALE GENOMIC DNA]</scope>
    <source>
        <strain evidence="4">AL31</strain>
    </source>
</reference>
<keyword evidence="2" id="KW-0067">ATP-binding</keyword>
<keyword evidence="1 2" id="KW-0436">Ligase</keyword>
<dbReference type="GO" id="GO:0006355">
    <property type="term" value="P:regulation of DNA-templated transcription"/>
    <property type="evidence" value="ECO:0007669"/>
    <property type="project" value="UniProtKB-UniRule"/>
</dbReference>
<keyword evidence="2" id="KW-0804">Transcription</keyword>
<dbReference type="InterPro" id="IPR030855">
    <property type="entry name" value="Bifunct_BirA"/>
</dbReference>
<evidence type="ECO:0000256" key="2">
    <source>
        <dbReference type="HAMAP-Rule" id="MF_00978"/>
    </source>
</evidence>
<evidence type="ECO:0000313" key="4">
    <source>
        <dbReference type="EMBL" id="PTQ51987.1"/>
    </source>
</evidence>
<dbReference type="PANTHER" id="PTHR12835:SF5">
    <property type="entry name" value="BIOTIN--PROTEIN LIGASE"/>
    <property type="match status" value="1"/>
</dbReference>
<keyword evidence="2" id="KW-0805">Transcription regulation</keyword>
<keyword evidence="2" id="KW-0678">Repressor</keyword>
<dbReference type="GO" id="GO:0003677">
    <property type="term" value="F:DNA binding"/>
    <property type="evidence" value="ECO:0007669"/>
    <property type="project" value="UniProtKB-UniRule"/>
</dbReference>
<dbReference type="InterPro" id="IPR036390">
    <property type="entry name" value="WH_DNA-bd_sf"/>
</dbReference>
<feature type="domain" description="BPL/LPL catalytic" evidence="3">
    <location>
        <begin position="120"/>
        <end position="314"/>
    </location>
</feature>
<feature type="DNA-binding region" description="H-T-H motif" evidence="2">
    <location>
        <begin position="40"/>
        <end position="59"/>
    </location>
</feature>
<dbReference type="PROSITE" id="PS51733">
    <property type="entry name" value="BPL_LPL_CATALYTIC"/>
    <property type="match status" value="1"/>
</dbReference>
<dbReference type="Gene3D" id="1.10.10.10">
    <property type="entry name" value="Winged helix-like DNA-binding domain superfamily/Winged helix DNA-binding domain"/>
    <property type="match status" value="1"/>
</dbReference>
<dbReference type="Proteomes" id="UP000244016">
    <property type="component" value="Unassembled WGS sequence"/>
</dbReference>
<dbReference type="SUPFAM" id="SSF55681">
    <property type="entry name" value="Class II aaRS and biotin synthetases"/>
    <property type="match status" value="1"/>
</dbReference>
<gene>
    <name evidence="2" type="primary">birA</name>
    <name evidence="4" type="ORF">BLITH_0954</name>
</gene>
<dbReference type="InterPro" id="IPR013196">
    <property type="entry name" value="HTH_11"/>
</dbReference>
<dbReference type="InterPro" id="IPR004408">
    <property type="entry name" value="Biotin_CoA_COase_ligase"/>
</dbReference>
<accession>A0A2T5G729</accession>
<dbReference type="Pfam" id="PF03099">
    <property type="entry name" value="BPL_LplA_LipB"/>
    <property type="match status" value="1"/>
</dbReference>
<dbReference type="Gene3D" id="3.30.930.10">
    <property type="entry name" value="Bira Bifunctional Protein, Domain 2"/>
    <property type="match status" value="1"/>
</dbReference>